<dbReference type="InterPro" id="IPR003439">
    <property type="entry name" value="ABC_transporter-like_ATP-bd"/>
</dbReference>
<evidence type="ECO:0000256" key="2">
    <source>
        <dbReference type="ARBA" id="ARBA00005417"/>
    </source>
</evidence>
<keyword evidence="8" id="KW-0472">Membrane</keyword>
<dbReference type="PROSITE" id="PS00211">
    <property type="entry name" value="ABC_TRANSPORTER_1"/>
    <property type="match status" value="1"/>
</dbReference>
<dbReference type="InterPro" id="IPR027417">
    <property type="entry name" value="P-loop_NTPase"/>
</dbReference>
<feature type="compositionally biased region" description="Low complexity" evidence="9">
    <location>
        <begin position="311"/>
        <end position="335"/>
    </location>
</feature>
<gene>
    <name evidence="11" type="ORF">GKZ27_08220</name>
</gene>
<keyword evidence="3" id="KW-0813">Transport</keyword>
<dbReference type="Gene3D" id="3.40.50.300">
    <property type="entry name" value="P-loop containing nucleotide triphosphate hydrolases"/>
    <property type="match status" value="1"/>
</dbReference>
<comment type="similarity">
    <text evidence="2">Belongs to the ABC transporter superfamily.</text>
</comment>
<protein>
    <submittedName>
        <fullName evidence="11">ATP-binding cassette domain-containing protein</fullName>
    </submittedName>
</protein>
<dbReference type="GO" id="GO:0043190">
    <property type="term" value="C:ATP-binding cassette (ABC) transporter complex"/>
    <property type="evidence" value="ECO:0007669"/>
    <property type="project" value="TreeGrafter"/>
</dbReference>
<feature type="domain" description="ABC transporter" evidence="10">
    <location>
        <begin position="28"/>
        <end position="263"/>
    </location>
</feature>
<dbReference type="InterPro" id="IPR015856">
    <property type="entry name" value="ABC_transpr_CbiO/EcfA_su"/>
</dbReference>
<dbReference type="GO" id="GO:0042626">
    <property type="term" value="F:ATPase-coupled transmembrane transporter activity"/>
    <property type="evidence" value="ECO:0007669"/>
    <property type="project" value="TreeGrafter"/>
</dbReference>
<evidence type="ECO:0000256" key="9">
    <source>
        <dbReference type="SAM" id="MobiDB-lite"/>
    </source>
</evidence>
<feature type="region of interest" description="Disordered" evidence="9">
    <location>
        <begin position="311"/>
        <end position="352"/>
    </location>
</feature>
<keyword evidence="5" id="KW-0547">Nucleotide-binding</keyword>
<dbReference type="EMBL" id="WSRR01000020">
    <property type="protein sequence ID" value="MVX61437.1"/>
    <property type="molecule type" value="Genomic_DNA"/>
</dbReference>
<dbReference type="InterPro" id="IPR017871">
    <property type="entry name" value="ABC_transporter-like_CS"/>
</dbReference>
<keyword evidence="4" id="KW-1003">Cell membrane</keyword>
<dbReference type="GO" id="GO:0016887">
    <property type="term" value="F:ATP hydrolysis activity"/>
    <property type="evidence" value="ECO:0007669"/>
    <property type="project" value="InterPro"/>
</dbReference>
<evidence type="ECO:0000256" key="1">
    <source>
        <dbReference type="ARBA" id="ARBA00004202"/>
    </source>
</evidence>
<keyword evidence="12" id="KW-1185">Reference proteome</keyword>
<dbReference type="SMART" id="SM00382">
    <property type="entry name" value="AAA"/>
    <property type="match status" value="1"/>
</dbReference>
<dbReference type="PANTHER" id="PTHR43553">
    <property type="entry name" value="HEAVY METAL TRANSPORTER"/>
    <property type="match status" value="1"/>
</dbReference>
<dbReference type="PROSITE" id="PS50893">
    <property type="entry name" value="ABC_TRANSPORTER_2"/>
    <property type="match status" value="1"/>
</dbReference>
<dbReference type="InterPro" id="IPR003593">
    <property type="entry name" value="AAA+_ATPase"/>
</dbReference>
<dbReference type="CDD" id="cd03225">
    <property type="entry name" value="ABC_cobalt_CbiO_domain1"/>
    <property type="match status" value="1"/>
</dbReference>
<keyword evidence="6 11" id="KW-0067">ATP-binding</keyword>
<keyword evidence="7" id="KW-1278">Translocase</keyword>
<evidence type="ECO:0000256" key="8">
    <source>
        <dbReference type="ARBA" id="ARBA00023136"/>
    </source>
</evidence>
<dbReference type="RefSeq" id="WP_160346599.1">
    <property type="nucleotide sequence ID" value="NZ_WSRR01000020.1"/>
</dbReference>
<evidence type="ECO:0000256" key="5">
    <source>
        <dbReference type="ARBA" id="ARBA00022741"/>
    </source>
</evidence>
<accession>A0A6N8JQL1</accession>
<evidence type="ECO:0000256" key="7">
    <source>
        <dbReference type="ARBA" id="ARBA00022967"/>
    </source>
</evidence>
<evidence type="ECO:0000256" key="3">
    <source>
        <dbReference type="ARBA" id="ARBA00022448"/>
    </source>
</evidence>
<dbReference type="Pfam" id="PF00005">
    <property type="entry name" value="ABC_tran"/>
    <property type="match status" value="1"/>
</dbReference>
<organism evidence="11 12">
    <name type="scientific">Adlercreutzia mucosicola</name>
    <dbReference type="NCBI Taxonomy" id="580026"/>
    <lineage>
        <taxon>Bacteria</taxon>
        <taxon>Bacillati</taxon>
        <taxon>Actinomycetota</taxon>
        <taxon>Coriobacteriia</taxon>
        <taxon>Eggerthellales</taxon>
        <taxon>Eggerthellaceae</taxon>
        <taxon>Adlercreutzia</taxon>
    </lineage>
</organism>
<dbReference type="Proteomes" id="UP000463388">
    <property type="component" value="Unassembled WGS sequence"/>
</dbReference>
<dbReference type="GO" id="GO:0005524">
    <property type="term" value="F:ATP binding"/>
    <property type="evidence" value="ECO:0007669"/>
    <property type="project" value="UniProtKB-KW"/>
</dbReference>
<evidence type="ECO:0000256" key="6">
    <source>
        <dbReference type="ARBA" id="ARBA00022840"/>
    </source>
</evidence>
<proteinExistence type="inferred from homology"/>
<comment type="caution">
    <text evidence="11">The sequence shown here is derived from an EMBL/GenBank/DDBJ whole genome shotgun (WGS) entry which is preliminary data.</text>
</comment>
<evidence type="ECO:0000259" key="10">
    <source>
        <dbReference type="PROSITE" id="PS50893"/>
    </source>
</evidence>
<comment type="subcellular location">
    <subcellularLocation>
        <location evidence="1">Cell membrane</location>
        <topology evidence="1">Peripheral membrane protein</topology>
    </subcellularLocation>
</comment>
<dbReference type="InterPro" id="IPR050095">
    <property type="entry name" value="ECF_ABC_transporter_ATP-bd"/>
</dbReference>
<evidence type="ECO:0000313" key="11">
    <source>
        <dbReference type="EMBL" id="MVX61437.1"/>
    </source>
</evidence>
<dbReference type="PANTHER" id="PTHR43553:SF27">
    <property type="entry name" value="ENERGY-COUPLING FACTOR TRANSPORTER ATP-BINDING PROTEIN ECFA2"/>
    <property type="match status" value="1"/>
</dbReference>
<name>A0A6N8JQL1_9ACTN</name>
<dbReference type="SUPFAM" id="SSF52540">
    <property type="entry name" value="P-loop containing nucleoside triphosphate hydrolases"/>
    <property type="match status" value="1"/>
</dbReference>
<dbReference type="OrthoDB" id="9806471at2"/>
<evidence type="ECO:0000313" key="12">
    <source>
        <dbReference type="Proteomes" id="UP000463388"/>
    </source>
</evidence>
<evidence type="ECO:0000256" key="4">
    <source>
        <dbReference type="ARBA" id="ARBA00022475"/>
    </source>
</evidence>
<reference evidence="11 12" key="1">
    <citation type="submission" date="2019-12" db="EMBL/GenBank/DDBJ databases">
        <title>Microbes associate with the intestines of laboratory mice.</title>
        <authorList>
            <person name="Navarre W."/>
            <person name="Wong E."/>
        </authorList>
    </citation>
    <scope>NUCLEOTIDE SEQUENCE [LARGE SCALE GENOMIC DNA]</scope>
    <source>
        <strain evidence="11 12">NM66_B29</strain>
    </source>
</reference>
<dbReference type="FunFam" id="3.40.50.300:FF:000224">
    <property type="entry name" value="Energy-coupling factor transporter ATP-binding protein EcfA"/>
    <property type="match status" value="1"/>
</dbReference>
<sequence>MRLAFEAVSYSYVGGDAAKKRGRKKQRERQADWGNAPDALWALRDVSLTVEPGEFLGVAGHTGSGKSTLIQHMNGLVHPTCGRVTADGADLAEKEVASRVRSQVGLVFQYPENQLFANTVYDDVAFGPRNMKLDEAEVDRRVREAMELVGLDLDAIGERSPFDLSGGQQRRVAFAGVLAMEPELLVLDEPVAGLDPLSRADFLALIARFHARGMTVVMVSHSMEDLAALSDRILVLSEGRVFALGTPAQVFADAASLKAVGLGAPAPQAFASSLRDAGFSLPRELYDETSLAVDLAAQLAASAPNADGAAAVAAEAAAEAESAGEAETASTEDASCGAPNADASTRAGDRRG</sequence>
<dbReference type="AlphaFoldDB" id="A0A6N8JQL1"/>